<keyword evidence="2" id="KW-1185">Reference proteome</keyword>
<dbReference type="EMBL" id="JARJCN010000027">
    <property type="protein sequence ID" value="KAJ7088071.1"/>
    <property type="molecule type" value="Genomic_DNA"/>
</dbReference>
<accession>A0AAD6XRU0</accession>
<protein>
    <submittedName>
        <fullName evidence="1">Uncharacterized protein</fullName>
    </submittedName>
</protein>
<organism evidence="1 2">
    <name type="scientific">Mycena belliarum</name>
    <dbReference type="NCBI Taxonomy" id="1033014"/>
    <lineage>
        <taxon>Eukaryota</taxon>
        <taxon>Fungi</taxon>
        <taxon>Dikarya</taxon>
        <taxon>Basidiomycota</taxon>
        <taxon>Agaricomycotina</taxon>
        <taxon>Agaricomycetes</taxon>
        <taxon>Agaricomycetidae</taxon>
        <taxon>Agaricales</taxon>
        <taxon>Marasmiineae</taxon>
        <taxon>Mycenaceae</taxon>
        <taxon>Mycena</taxon>
    </lineage>
</organism>
<dbReference type="Proteomes" id="UP001222325">
    <property type="component" value="Unassembled WGS sequence"/>
</dbReference>
<comment type="caution">
    <text evidence="1">The sequence shown here is derived from an EMBL/GenBank/DDBJ whole genome shotgun (WGS) entry which is preliminary data.</text>
</comment>
<evidence type="ECO:0000313" key="1">
    <source>
        <dbReference type="EMBL" id="KAJ7088071.1"/>
    </source>
</evidence>
<gene>
    <name evidence="1" type="ORF">B0H15DRAFT_842284</name>
</gene>
<dbReference type="InterPro" id="IPR016024">
    <property type="entry name" value="ARM-type_fold"/>
</dbReference>
<name>A0AAD6XRU0_9AGAR</name>
<dbReference type="InterPro" id="IPR011989">
    <property type="entry name" value="ARM-like"/>
</dbReference>
<dbReference type="Pfam" id="PF00514">
    <property type="entry name" value="Arm"/>
    <property type="match status" value="1"/>
</dbReference>
<dbReference type="Gene3D" id="1.25.10.10">
    <property type="entry name" value="Leucine-rich Repeat Variant"/>
    <property type="match status" value="1"/>
</dbReference>
<proteinExistence type="predicted"/>
<dbReference type="InterPro" id="IPR000225">
    <property type="entry name" value="Armadillo"/>
</dbReference>
<dbReference type="AlphaFoldDB" id="A0AAD6XRU0"/>
<dbReference type="SUPFAM" id="SSF48371">
    <property type="entry name" value="ARM repeat"/>
    <property type="match status" value="1"/>
</dbReference>
<evidence type="ECO:0000313" key="2">
    <source>
        <dbReference type="Proteomes" id="UP001222325"/>
    </source>
</evidence>
<dbReference type="SMART" id="SM00185">
    <property type="entry name" value="ARM"/>
    <property type="match status" value="2"/>
</dbReference>
<reference evidence="1" key="1">
    <citation type="submission" date="2023-03" db="EMBL/GenBank/DDBJ databases">
        <title>Massive genome expansion in bonnet fungi (Mycena s.s.) driven by repeated elements and novel gene families across ecological guilds.</title>
        <authorList>
            <consortium name="Lawrence Berkeley National Laboratory"/>
            <person name="Harder C.B."/>
            <person name="Miyauchi S."/>
            <person name="Viragh M."/>
            <person name="Kuo A."/>
            <person name="Thoen E."/>
            <person name="Andreopoulos B."/>
            <person name="Lu D."/>
            <person name="Skrede I."/>
            <person name="Drula E."/>
            <person name="Henrissat B."/>
            <person name="Morin E."/>
            <person name="Kohler A."/>
            <person name="Barry K."/>
            <person name="LaButti K."/>
            <person name="Morin E."/>
            <person name="Salamov A."/>
            <person name="Lipzen A."/>
            <person name="Mereny Z."/>
            <person name="Hegedus B."/>
            <person name="Baldrian P."/>
            <person name="Stursova M."/>
            <person name="Weitz H."/>
            <person name="Taylor A."/>
            <person name="Grigoriev I.V."/>
            <person name="Nagy L.G."/>
            <person name="Martin F."/>
            <person name="Kauserud H."/>
        </authorList>
    </citation>
    <scope>NUCLEOTIDE SEQUENCE</scope>
    <source>
        <strain evidence="1">CBHHK173m</strain>
    </source>
</reference>
<sequence>MAHSIGTAVHILCMEPLRRWSTPQSTHSWWSDANPPGATVSLHTLAKPLLKEMYHRQAMGVIAARGASPFSREWVEMLIPYLTFKDIFAGTRVVVLDCLSSGASMDKEAARTIVDANILPCTPALLQSSDPEVLRLVCNLLENIAAHASLKEEVDNPDTRHRLVSLFSHKSIHVQTAAVEALDRIISDADVIVVRPTVKWWMPYRNRLDGRWPYGIRVTTVQVEDSSG</sequence>